<organism evidence="1 2">
    <name type="scientific">Catharanthus roseus</name>
    <name type="common">Madagascar periwinkle</name>
    <name type="synonym">Vinca rosea</name>
    <dbReference type="NCBI Taxonomy" id="4058"/>
    <lineage>
        <taxon>Eukaryota</taxon>
        <taxon>Viridiplantae</taxon>
        <taxon>Streptophyta</taxon>
        <taxon>Embryophyta</taxon>
        <taxon>Tracheophyta</taxon>
        <taxon>Spermatophyta</taxon>
        <taxon>Magnoliopsida</taxon>
        <taxon>eudicotyledons</taxon>
        <taxon>Gunneridae</taxon>
        <taxon>Pentapetalae</taxon>
        <taxon>asterids</taxon>
        <taxon>lamiids</taxon>
        <taxon>Gentianales</taxon>
        <taxon>Apocynaceae</taxon>
        <taxon>Rauvolfioideae</taxon>
        <taxon>Vinceae</taxon>
        <taxon>Catharanthinae</taxon>
        <taxon>Catharanthus</taxon>
    </lineage>
</organism>
<dbReference type="EMBL" id="CM044706">
    <property type="protein sequence ID" value="KAI5660417.1"/>
    <property type="molecule type" value="Genomic_DNA"/>
</dbReference>
<accession>A0ACC0AHI2</accession>
<comment type="caution">
    <text evidence="1">The sequence shown here is derived from an EMBL/GenBank/DDBJ whole genome shotgun (WGS) entry which is preliminary data.</text>
</comment>
<keyword evidence="2" id="KW-1185">Reference proteome</keyword>
<gene>
    <name evidence="1" type="ORF">M9H77_29210</name>
</gene>
<evidence type="ECO:0000313" key="1">
    <source>
        <dbReference type="EMBL" id="KAI5660417.1"/>
    </source>
</evidence>
<proteinExistence type="predicted"/>
<sequence length="116" mass="12725">METGDEWLAMDKLQHFLFSFFLTIIFSLLANRTPYSFIRNRSILVGSMVSLAAGAVKEVADEMGYFKSAGASAKDAIFDLLGTLVAALPLYLSRSHSISVARGTNQLDEVKEAEMV</sequence>
<evidence type="ECO:0000313" key="2">
    <source>
        <dbReference type="Proteomes" id="UP001060085"/>
    </source>
</evidence>
<protein>
    <submittedName>
        <fullName evidence="1">Uncharacterized protein</fullName>
    </submittedName>
</protein>
<dbReference type="Proteomes" id="UP001060085">
    <property type="component" value="Linkage Group LG06"/>
</dbReference>
<name>A0ACC0AHI2_CATRO</name>
<reference evidence="2" key="1">
    <citation type="journal article" date="2023" name="Nat. Plants">
        <title>Single-cell RNA sequencing provides a high-resolution roadmap for understanding the multicellular compartmentation of specialized metabolism.</title>
        <authorList>
            <person name="Sun S."/>
            <person name="Shen X."/>
            <person name="Li Y."/>
            <person name="Li Y."/>
            <person name="Wang S."/>
            <person name="Li R."/>
            <person name="Zhang H."/>
            <person name="Shen G."/>
            <person name="Guo B."/>
            <person name="Wei J."/>
            <person name="Xu J."/>
            <person name="St-Pierre B."/>
            <person name="Chen S."/>
            <person name="Sun C."/>
        </authorList>
    </citation>
    <scope>NUCLEOTIDE SEQUENCE [LARGE SCALE GENOMIC DNA]</scope>
</reference>